<dbReference type="KEGG" id="ccin:112494995"/>
<dbReference type="GeneID" id="112494995"/>
<accession>A0AAJ7RQ43</accession>
<dbReference type="RefSeq" id="XP_024945053.1">
    <property type="nucleotide sequence ID" value="XM_025089285.1"/>
</dbReference>
<evidence type="ECO:0000313" key="1">
    <source>
        <dbReference type="Proteomes" id="UP000694920"/>
    </source>
</evidence>
<dbReference type="AlphaFoldDB" id="A0AAJ7RQ43"/>
<evidence type="ECO:0000313" key="2">
    <source>
        <dbReference type="RefSeq" id="XP_024945053.1"/>
    </source>
</evidence>
<gene>
    <name evidence="2" type="primary">LOC112494995</name>
</gene>
<organism evidence="1 2">
    <name type="scientific">Cephus cinctus</name>
    <name type="common">Wheat stem sawfly</name>
    <dbReference type="NCBI Taxonomy" id="211228"/>
    <lineage>
        <taxon>Eukaryota</taxon>
        <taxon>Metazoa</taxon>
        <taxon>Ecdysozoa</taxon>
        <taxon>Arthropoda</taxon>
        <taxon>Hexapoda</taxon>
        <taxon>Insecta</taxon>
        <taxon>Pterygota</taxon>
        <taxon>Neoptera</taxon>
        <taxon>Endopterygota</taxon>
        <taxon>Hymenoptera</taxon>
        <taxon>Cephoidea</taxon>
        <taxon>Cephidae</taxon>
        <taxon>Cephus</taxon>
    </lineage>
</organism>
<protein>
    <submittedName>
        <fullName evidence="2">Uncharacterized protein LOC112494995</fullName>
    </submittedName>
</protein>
<name>A0AAJ7RQ43_CEPCN</name>
<keyword evidence="1" id="KW-1185">Reference proteome</keyword>
<reference evidence="2" key="1">
    <citation type="submission" date="2025-08" db="UniProtKB">
        <authorList>
            <consortium name="RefSeq"/>
        </authorList>
    </citation>
    <scope>IDENTIFICATION</scope>
</reference>
<sequence>MKRPMVKNSPSSDNGYFLRRHPFRIPEGFGGFIPESTLLKCLYCHKLFGFCRNDYLQISPRLSPVEKSWSMFGEVPRGSSSSCQKRLCEDGGAGRAEGGTHVYR</sequence>
<dbReference type="Proteomes" id="UP000694920">
    <property type="component" value="Unplaced"/>
</dbReference>
<proteinExistence type="predicted"/>